<proteinExistence type="predicted"/>
<name>A0A1H4FN83_9SPHI</name>
<dbReference type="Gene3D" id="2.60.40.10">
    <property type="entry name" value="Immunoglobulins"/>
    <property type="match status" value="1"/>
</dbReference>
<accession>A0A1H4FN83</accession>
<keyword evidence="3" id="KW-1185">Reference proteome</keyword>
<feature type="chain" id="PRO_5011485073" description="SD-repeat containing protein B domain-containing protein" evidence="1">
    <location>
        <begin position="26"/>
        <end position="945"/>
    </location>
</feature>
<evidence type="ECO:0000256" key="1">
    <source>
        <dbReference type="SAM" id="SignalP"/>
    </source>
</evidence>
<protein>
    <recommendedName>
        <fullName evidence="4">SD-repeat containing protein B domain-containing protein</fullName>
    </recommendedName>
</protein>
<keyword evidence="1" id="KW-0732">Signal</keyword>
<dbReference type="Proteomes" id="UP000198850">
    <property type="component" value="Unassembled WGS sequence"/>
</dbReference>
<feature type="signal peptide" evidence="1">
    <location>
        <begin position="1"/>
        <end position="25"/>
    </location>
</feature>
<dbReference type="OrthoDB" id="908824at2"/>
<dbReference type="EMBL" id="FNRA01000008">
    <property type="protein sequence ID" value="SEA98537.1"/>
    <property type="molecule type" value="Genomic_DNA"/>
</dbReference>
<dbReference type="AlphaFoldDB" id="A0A1H4FN83"/>
<dbReference type="STRING" id="425514.SAMN05443550_10810"/>
<evidence type="ECO:0008006" key="4">
    <source>
        <dbReference type="Google" id="ProtNLM"/>
    </source>
</evidence>
<organism evidence="2 3">
    <name type="scientific">Pedobacter hartonius</name>
    <dbReference type="NCBI Taxonomy" id="425514"/>
    <lineage>
        <taxon>Bacteria</taxon>
        <taxon>Pseudomonadati</taxon>
        <taxon>Bacteroidota</taxon>
        <taxon>Sphingobacteriia</taxon>
        <taxon>Sphingobacteriales</taxon>
        <taxon>Sphingobacteriaceae</taxon>
        <taxon>Pedobacter</taxon>
    </lineage>
</organism>
<evidence type="ECO:0000313" key="3">
    <source>
        <dbReference type="Proteomes" id="UP000198850"/>
    </source>
</evidence>
<evidence type="ECO:0000313" key="2">
    <source>
        <dbReference type="EMBL" id="SEA98537.1"/>
    </source>
</evidence>
<sequence length="945" mass="105232">MYSYRYWKLLWLFLCFAFTAPKASAQVKYAFTQDTLEIKGGTTFSNLLRVTNPYKEMVVLKQDPAGKQLIRSLISLPDSLVLQPGETKAFPLKYIADRQVIGANVQVFSLQLQASKAGISVQKSARFITQLSDVGGLTLGTDEDEIYLSQLTNQVQLLVRCANNGFIPLTFRLLLSGIPDGLEFAGQTTTQTLQPGEQRLLPFLARNKSGIRATPDFVVTIKAVSVNNEQLAVKMVRILNVTSGRRLGQGNDGFGGIPPNSIALRYGSFNSNSYFYQLQSNGKTMFGDSKVLEYKLNVSQYKQPGLSGININNTFIDYQTKSWGLKAGNIYENVDFQLGGRGLKANIKMADGGVFSLVGVQSNYLLFDQLNNSIPGAKTFALDYDLKNVAGERRLTMIHSSDPFTGLDASQLSTKSEFRFGDEKVLGLEAGYSLEEQRLGGTAPRQGFSGGMNYTVNTERFNFNTSTSYNSPYYTGLRRGLLLSDLRIVGKLDKTNNLFTNVRIQVQNARYQDNFNSALSLGVNKNAIYQYELGYSHRIGGFSFSLSPYFMNQQLTRQVLQEGALIYSDWKSGSLRFLANMAYNSTIHSFSLSADYGYTYLNTSGKPPAPFSSIKLNTNYVMPLLGFTGLVQVNPYYLSDVLASTGDTSYNLYSFGPNLHFSAFKNSLAVQLGGMYTYYGFSHSNNYSGTTALKYNMKGNWALTSDIVYSISKQRVIGAQYDPVLNATVISSNFTYNNRQLRVGIEKQFGKQPNAGTKKLELTYYEDRNGNGLRETDEPVLPGVLIKINSDAALTNSRGRVEFKDMNKQEYAVNVTNTKGWSLEEPTVVFLDKSKKLDIPLVKTQALNGCLKLLPSKYLNGKPLLAGIRVNAIDANGRIHHTLTDDAGAFCFYLPRNKYTVYIDTEGMPFSIQNGKEEVLLEGRQVQMLTFLYKDERRKVAVSHF</sequence>
<reference evidence="2 3" key="1">
    <citation type="submission" date="2016-10" db="EMBL/GenBank/DDBJ databases">
        <authorList>
            <person name="de Groot N.N."/>
        </authorList>
    </citation>
    <scope>NUCLEOTIDE SEQUENCE [LARGE SCALE GENOMIC DNA]</scope>
    <source>
        <strain evidence="2 3">DSM 19033</strain>
    </source>
</reference>
<gene>
    <name evidence="2" type="ORF">SAMN05443550_10810</name>
</gene>
<dbReference type="InterPro" id="IPR013783">
    <property type="entry name" value="Ig-like_fold"/>
</dbReference>
<dbReference type="RefSeq" id="WP_090557755.1">
    <property type="nucleotide sequence ID" value="NZ_FNRA01000008.1"/>
</dbReference>